<evidence type="ECO:0000256" key="8">
    <source>
        <dbReference type="ARBA" id="ARBA00022982"/>
    </source>
</evidence>
<dbReference type="InterPro" id="IPR052168">
    <property type="entry name" value="Cytochrome_b561_oxidase"/>
</dbReference>
<keyword evidence="5" id="KW-0349">Heme</keyword>
<dbReference type="InterPro" id="IPR016174">
    <property type="entry name" value="Di-haem_cyt_TM"/>
</dbReference>
<evidence type="ECO:0000256" key="11">
    <source>
        <dbReference type="ARBA" id="ARBA00023136"/>
    </source>
</evidence>
<protein>
    <submittedName>
        <fullName evidence="15">Cytochrome b</fullName>
    </submittedName>
</protein>
<keyword evidence="11 13" id="KW-0472">Membrane</keyword>
<feature type="transmembrane region" description="Helical" evidence="13">
    <location>
        <begin position="169"/>
        <end position="191"/>
    </location>
</feature>
<dbReference type="PANTHER" id="PTHR30529">
    <property type="entry name" value="CYTOCHROME B561"/>
    <property type="match status" value="1"/>
</dbReference>
<evidence type="ECO:0000256" key="2">
    <source>
        <dbReference type="ARBA" id="ARBA00004651"/>
    </source>
</evidence>
<name>A0A4S3ZUY7_9HYPH</name>
<dbReference type="GO" id="GO:0022904">
    <property type="term" value="P:respiratory electron transport chain"/>
    <property type="evidence" value="ECO:0007669"/>
    <property type="project" value="InterPro"/>
</dbReference>
<comment type="cofactor">
    <cofactor evidence="1">
        <name>heme b</name>
        <dbReference type="ChEBI" id="CHEBI:60344"/>
    </cofactor>
</comment>
<feature type="domain" description="Cytochrome b561 bacterial/Ni-hydrogenase" evidence="14">
    <location>
        <begin position="35"/>
        <end position="201"/>
    </location>
</feature>
<dbReference type="GO" id="GO:0046872">
    <property type="term" value="F:metal ion binding"/>
    <property type="evidence" value="ECO:0007669"/>
    <property type="project" value="UniProtKB-KW"/>
</dbReference>
<keyword evidence="3" id="KW-0813">Transport</keyword>
<comment type="similarity">
    <text evidence="12">Belongs to the cytochrome b561 family.</text>
</comment>
<evidence type="ECO:0000256" key="13">
    <source>
        <dbReference type="SAM" id="Phobius"/>
    </source>
</evidence>
<reference evidence="15 16" key="1">
    <citation type="submission" date="2019-04" db="EMBL/GenBank/DDBJ databases">
        <title>Rhizobium terrae sp. nov., isolated from a paddy soil.</title>
        <authorList>
            <person name="Lin S.-Y."/>
            <person name="Hameed A."/>
            <person name="Huang H.-I."/>
            <person name="Young C.-C."/>
        </authorList>
    </citation>
    <scope>NUCLEOTIDE SEQUENCE [LARGE SCALE GENOMIC DNA]</scope>
    <source>
        <strain evidence="15 16">CC-HIH110</strain>
    </source>
</reference>
<keyword evidence="16" id="KW-1185">Reference proteome</keyword>
<dbReference type="Pfam" id="PF01292">
    <property type="entry name" value="Ni_hydr_CYTB"/>
    <property type="match status" value="1"/>
</dbReference>
<evidence type="ECO:0000256" key="10">
    <source>
        <dbReference type="ARBA" id="ARBA00023004"/>
    </source>
</evidence>
<evidence type="ECO:0000256" key="3">
    <source>
        <dbReference type="ARBA" id="ARBA00022448"/>
    </source>
</evidence>
<dbReference type="GO" id="GO:0009055">
    <property type="term" value="F:electron transfer activity"/>
    <property type="evidence" value="ECO:0007669"/>
    <property type="project" value="InterPro"/>
</dbReference>
<evidence type="ECO:0000256" key="12">
    <source>
        <dbReference type="ARBA" id="ARBA00037975"/>
    </source>
</evidence>
<feature type="transmembrane region" description="Helical" evidence="13">
    <location>
        <begin position="42"/>
        <end position="64"/>
    </location>
</feature>
<dbReference type="GO" id="GO:0020037">
    <property type="term" value="F:heme binding"/>
    <property type="evidence" value="ECO:0007669"/>
    <property type="project" value="TreeGrafter"/>
</dbReference>
<evidence type="ECO:0000256" key="4">
    <source>
        <dbReference type="ARBA" id="ARBA00022475"/>
    </source>
</evidence>
<gene>
    <name evidence="15" type="ORF">E6C51_11705</name>
</gene>
<comment type="subcellular location">
    <subcellularLocation>
        <location evidence="2">Cell membrane</location>
        <topology evidence="2">Multi-pass membrane protein</topology>
    </subcellularLocation>
</comment>
<dbReference type="SUPFAM" id="SSF81342">
    <property type="entry name" value="Transmembrane di-heme cytochromes"/>
    <property type="match status" value="1"/>
</dbReference>
<organism evidence="15 16">
    <name type="scientific">Allorhizobium terrae</name>
    <dbReference type="NCBI Taxonomy" id="1848972"/>
    <lineage>
        <taxon>Bacteria</taxon>
        <taxon>Pseudomonadati</taxon>
        <taxon>Pseudomonadota</taxon>
        <taxon>Alphaproteobacteria</taxon>
        <taxon>Hyphomicrobiales</taxon>
        <taxon>Rhizobiaceae</taxon>
        <taxon>Rhizobium/Agrobacterium group</taxon>
        <taxon>Allorhizobium</taxon>
    </lineage>
</organism>
<keyword evidence="6 13" id="KW-0812">Transmembrane</keyword>
<sequence>MRERTPWEVTVPDRTKPPALTKAITPSLVDIKVQRFAATSRLLHWLIAVVVLATWPLGFVIQFVKGEVSLNFYLLHESFGFLVLWLMLVRVGNRLIARHPRAEGSALERRAAACVHTLLYVFLIAMPVSGFLATNAHGFPLVWFGILPIWSPIAKAPALAGAFSAIHFWSAWILLALFALHIGAVLLHHIIKRDHTLYRML</sequence>
<dbReference type="AlphaFoldDB" id="A0A4S3ZUY7"/>
<dbReference type="EMBL" id="SSOA01000005">
    <property type="protein sequence ID" value="THF49609.1"/>
    <property type="molecule type" value="Genomic_DNA"/>
</dbReference>
<keyword evidence="7" id="KW-0479">Metal-binding</keyword>
<dbReference type="Gene3D" id="1.20.950.20">
    <property type="entry name" value="Transmembrane di-heme cytochromes, Chain C"/>
    <property type="match status" value="1"/>
</dbReference>
<keyword evidence="10" id="KW-0408">Iron</keyword>
<evidence type="ECO:0000256" key="7">
    <source>
        <dbReference type="ARBA" id="ARBA00022723"/>
    </source>
</evidence>
<feature type="transmembrane region" description="Helical" evidence="13">
    <location>
        <begin position="111"/>
        <end position="133"/>
    </location>
</feature>
<keyword evidence="9 13" id="KW-1133">Transmembrane helix</keyword>
<proteinExistence type="inferred from homology"/>
<dbReference type="Proteomes" id="UP000310754">
    <property type="component" value="Unassembled WGS sequence"/>
</dbReference>
<evidence type="ECO:0000313" key="16">
    <source>
        <dbReference type="Proteomes" id="UP000310754"/>
    </source>
</evidence>
<evidence type="ECO:0000259" key="14">
    <source>
        <dbReference type="Pfam" id="PF01292"/>
    </source>
</evidence>
<evidence type="ECO:0000256" key="1">
    <source>
        <dbReference type="ARBA" id="ARBA00001970"/>
    </source>
</evidence>
<dbReference type="PANTHER" id="PTHR30529:SF7">
    <property type="entry name" value="CYTOCHROME B561 BACTERIAL_NI-HYDROGENASE DOMAIN-CONTAINING PROTEIN"/>
    <property type="match status" value="1"/>
</dbReference>
<keyword evidence="8" id="KW-0249">Electron transport</keyword>
<comment type="caution">
    <text evidence="15">The sequence shown here is derived from an EMBL/GenBank/DDBJ whole genome shotgun (WGS) entry which is preliminary data.</text>
</comment>
<keyword evidence="4" id="KW-1003">Cell membrane</keyword>
<feature type="transmembrane region" description="Helical" evidence="13">
    <location>
        <begin position="70"/>
        <end position="91"/>
    </location>
</feature>
<evidence type="ECO:0000256" key="9">
    <source>
        <dbReference type="ARBA" id="ARBA00022989"/>
    </source>
</evidence>
<dbReference type="InterPro" id="IPR011577">
    <property type="entry name" value="Cyt_b561_bac/Ni-Hgenase"/>
</dbReference>
<evidence type="ECO:0000313" key="15">
    <source>
        <dbReference type="EMBL" id="THF49609.1"/>
    </source>
</evidence>
<dbReference type="GO" id="GO:0005886">
    <property type="term" value="C:plasma membrane"/>
    <property type="evidence" value="ECO:0007669"/>
    <property type="project" value="UniProtKB-SubCell"/>
</dbReference>
<evidence type="ECO:0000256" key="5">
    <source>
        <dbReference type="ARBA" id="ARBA00022617"/>
    </source>
</evidence>
<accession>A0A4S3ZUY7</accession>
<evidence type="ECO:0000256" key="6">
    <source>
        <dbReference type="ARBA" id="ARBA00022692"/>
    </source>
</evidence>